<keyword evidence="2" id="KW-0254">Endocytosis</keyword>
<evidence type="ECO:0000256" key="1">
    <source>
        <dbReference type="ARBA" id="ARBA00022448"/>
    </source>
</evidence>
<dbReference type="PRINTS" id="PR00314">
    <property type="entry name" value="CLATHRINADPT"/>
</dbReference>
<sequence length="496" mass="55936">MAHCVSGVFVVNLRGDVLITRAYRDEIDRTVLDAFRTQILLDRHDGKSVHARAARRRRADDGSRTNAPKRVIGSVTYFMKRSRDVYVVGVRRGTANAAARARDGWETARDAAAFTFLSHVVRLCRQYFGACDEGAIRENFVLLYELLDEICDDGYPQITAGESLRHFITQKSAKSESGMSKEEIERKTAKEQRRAVEAAKQVTSSVAWRRPGLVYKKNEVYLDIVESVNLMMSAEGTVLRSSVQGSIMMKAFLSGMPDLSVGLNDRLGEHTRVSATGEDAGASAARSRKLIDLDDLQFHQCVRLHKFASEKVIEFTPPDGEFELVRYRVSDNVTLPFKLMPAVKELGRTRLAMSVNLRSLYDPSTVANEVRVRIPVPKLTARATIRVSAGKAKYVPEEGCLRWKIKKLAGHQELQLDAEVMLANTLNDHKPWVQPPINIEFNVPMFTASGLRIRFLNVEERNMGNYDVTRWVRYLCQSGDGRGSYEIRVDNRFATQ</sequence>
<accession>A0A1Y5IEX8</accession>
<dbReference type="InterPro" id="IPR050431">
    <property type="entry name" value="Adaptor_comp_med_subunit"/>
</dbReference>
<dbReference type="Gene3D" id="2.60.40.1170">
    <property type="entry name" value="Mu homology domain, subdomain B"/>
    <property type="match status" value="2"/>
</dbReference>
<evidence type="ECO:0000259" key="8">
    <source>
        <dbReference type="PROSITE" id="PS51072"/>
    </source>
</evidence>
<dbReference type="eggNOG" id="KOG0938">
    <property type="taxonomic scope" value="Eukaryota"/>
</dbReference>
<evidence type="ECO:0000256" key="2">
    <source>
        <dbReference type="ARBA" id="ARBA00022583"/>
    </source>
</evidence>
<dbReference type="GO" id="GO:0030131">
    <property type="term" value="C:clathrin adaptor complex"/>
    <property type="evidence" value="ECO:0007669"/>
    <property type="project" value="UniProtKB-UniRule"/>
</dbReference>
<dbReference type="GO" id="GO:0006897">
    <property type="term" value="P:endocytosis"/>
    <property type="evidence" value="ECO:0007669"/>
    <property type="project" value="UniProtKB-KW"/>
</dbReference>
<comment type="similarity">
    <text evidence="7">Belongs to the adaptor complexes medium subunit family.</text>
</comment>
<evidence type="ECO:0000256" key="5">
    <source>
        <dbReference type="ARBA" id="ARBA00023176"/>
    </source>
</evidence>
<dbReference type="EMBL" id="KZ155787">
    <property type="protein sequence ID" value="OUS45672.1"/>
    <property type="molecule type" value="Genomic_DNA"/>
</dbReference>
<keyword evidence="1 7" id="KW-0813">Transport</keyword>
<dbReference type="Gene3D" id="3.30.450.60">
    <property type="match status" value="1"/>
</dbReference>
<dbReference type="SUPFAM" id="SSF49447">
    <property type="entry name" value="Second domain of Mu2 adaptin subunit (ap50) of ap2 adaptor"/>
    <property type="match status" value="1"/>
</dbReference>
<dbReference type="GO" id="GO:0005905">
    <property type="term" value="C:clathrin-coated pit"/>
    <property type="evidence" value="ECO:0007669"/>
    <property type="project" value="UniProtKB-KW"/>
</dbReference>
<keyword evidence="3 7" id="KW-0653">Protein transport</keyword>
<proteinExistence type="inferred from homology"/>
<organism evidence="9">
    <name type="scientific">Ostreococcus tauri</name>
    <name type="common">Marine green alga</name>
    <dbReference type="NCBI Taxonomy" id="70448"/>
    <lineage>
        <taxon>Eukaryota</taxon>
        <taxon>Viridiplantae</taxon>
        <taxon>Chlorophyta</taxon>
        <taxon>Mamiellophyceae</taxon>
        <taxon>Mamiellales</taxon>
        <taxon>Bathycoccaceae</taxon>
        <taxon>Ostreococcus</taxon>
    </lineage>
</organism>
<dbReference type="Pfam" id="PF00928">
    <property type="entry name" value="Adap_comp_sub"/>
    <property type="match status" value="1"/>
</dbReference>
<keyword evidence="4" id="KW-0472">Membrane</keyword>
<dbReference type="PROSITE" id="PS51072">
    <property type="entry name" value="MHD"/>
    <property type="match status" value="1"/>
</dbReference>
<dbReference type="InterPro" id="IPR043512">
    <property type="entry name" value="Mu2_C"/>
</dbReference>
<dbReference type="AlphaFoldDB" id="A0A1Y5IEX8"/>
<feature type="domain" description="MHD" evidence="8">
    <location>
        <begin position="217"/>
        <end position="488"/>
    </location>
</feature>
<name>A0A1Y5IEX8_OSTTA</name>
<evidence type="ECO:0000256" key="6">
    <source>
        <dbReference type="ARBA" id="ARBA00037878"/>
    </source>
</evidence>
<evidence type="ECO:0000256" key="7">
    <source>
        <dbReference type="PIRNR" id="PIRNR005992"/>
    </source>
</evidence>
<protein>
    <submittedName>
        <fullName evidence="9">Clathrin adaptor complexes medium subunit family protein</fullName>
    </submittedName>
</protein>
<evidence type="ECO:0000256" key="4">
    <source>
        <dbReference type="ARBA" id="ARBA00023136"/>
    </source>
</evidence>
<dbReference type="PANTHER" id="PTHR10529">
    <property type="entry name" value="AP COMPLEX SUBUNIT MU"/>
    <property type="match status" value="1"/>
</dbReference>
<dbReference type="SUPFAM" id="SSF64356">
    <property type="entry name" value="SNARE-like"/>
    <property type="match status" value="1"/>
</dbReference>
<dbReference type="PIRSF" id="PIRSF005992">
    <property type="entry name" value="Clathrin_mu"/>
    <property type="match status" value="1"/>
</dbReference>
<dbReference type="InterPro" id="IPR036168">
    <property type="entry name" value="AP2_Mu_C_sf"/>
</dbReference>
<dbReference type="GO" id="GO:0006886">
    <property type="term" value="P:intracellular protein transport"/>
    <property type="evidence" value="ECO:0007669"/>
    <property type="project" value="UniProtKB-UniRule"/>
</dbReference>
<gene>
    <name evidence="9" type="ORF">BE221DRAFT_195282</name>
</gene>
<dbReference type="FunFam" id="3.30.450.60:FF:000002">
    <property type="entry name" value="AP-2 complex subunit mu, putative"/>
    <property type="match status" value="1"/>
</dbReference>
<comment type="subcellular location">
    <subcellularLocation>
        <location evidence="6">Membrane</location>
        <location evidence="6">Coated pit</location>
    </subcellularLocation>
</comment>
<keyword evidence="5" id="KW-0168">Coated pit</keyword>
<evidence type="ECO:0000256" key="3">
    <source>
        <dbReference type="ARBA" id="ARBA00022927"/>
    </source>
</evidence>
<dbReference type="InterPro" id="IPR001392">
    <property type="entry name" value="Clathrin_mu"/>
</dbReference>
<dbReference type="InterPro" id="IPR011012">
    <property type="entry name" value="Longin-like_dom_sf"/>
</dbReference>
<dbReference type="Proteomes" id="UP000195557">
    <property type="component" value="Unassembled WGS sequence"/>
</dbReference>
<dbReference type="CDD" id="cd09251">
    <property type="entry name" value="AP-2_Mu2_Cterm"/>
    <property type="match status" value="1"/>
</dbReference>
<dbReference type="InterPro" id="IPR028565">
    <property type="entry name" value="MHD"/>
</dbReference>
<evidence type="ECO:0000313" key="9">
    <source>
        <dbReference type="EMBL" id="OUS45672.1"/>
    </source>
</evidence>
<reference evidence="9" key="1">
    <citation type="submission" date="2017-04" db="EMBL/GenBank/DDBJ databases">
        <title>Population genomics of picophytoplankton unveils novel chromosome hypervariability.</title>
        <authorList>
            <consortium name="DOE Joint Genome Institute"/>
            <person name="Blanc-Mathieu R."/>
            <person name="Krasovec M."/>
            <person name="Hebrard M."/>
            <person name="Yau S."/>
            <person name="Desgranges E."/>
            <person name="Martin J."/>
            <person name="Schackwitz W."/>
            <person name="Kuo A."/>
            <person name="Salin G."/>
            <person name="Donnadieu C."/>
            <person name="Desdevises Y."/>
            <person name="Sanchez-Ferandin S."/>
            <person name="Moreau H."/>
            <person name="Rivals E."/>
            <person name="Grigoriev I.V."/>
            <person name="Grimsley N."/>
            <person name="Eyre-Walker A."/>
            <person name="Piganeau G."/>
        </authorList>
    </citation>
    <scope>NUCLEOTIDE SEQUENCE [LARGE SCALE GENOMIC DNA]</scope>
    <source>
        <strain evidence="9">RCC 1115</strain>
    </source>
</reference>